<dbReference type="PROSITE" id="PS50941">
    <property type="entry name" value="CHIT_BIND_I_2"/>
    <property type="match status" value="1"/>
</dbReference>
<feature type="chain" id="PRO_5034707034" description="lytic cellulose monooxygenase (C4-dehydrogenating)" evidence="15">
    <location>
        <begin position="19"/>
        <end position="452"/>
    </location>
</feature>
<evidence type="ECO:0000256" key="15">
    <source>
        <dbReference type="SAM" id="SignalP"/>
    </source>
</evidence>
<evidence type="ECO:0000256" key="6">
    <source>
        <dbReference type="ARBA" id="ARBA00023001"/>
    </source>
</evidence>
<sequence length="452" mass="47024">MKLPVVMAVGLLGPLAGAHTLFTTLFINGKNQGDGTCVRMPHDSATANGPVQPITGDDMACGRDGEKPVAFTCPAPREATLTFEFRMYSTGMRAGVIADDHKGPCAVYVKKVHDMYADKAAGPGWFKIWEDGYDAATDKWCVDRLIDAKGLLSVQLPAGLPAGYYLVRPEILALHNAAAGDAQFFLGCAQVFVEEGPRGALEIPREHQVSIPGHVAAADAGLWFSIWRKPVAAYPMPGPSVYVPGAAGGGGAAVKLATAKLAQGQGVVPSDCLVKNANWCGRRLAKHSDQRGCWAAVADCYRQSQTCWDGAPPSGDANCGVWQGYCREAESGCQAGRFEGPPGFTGQEKMAEVPGEIPAPWNDAFGARGGAASTTAAPETSATHAAPSAGDAQGEHRGNTTQSRDGRCGRGLGQTCRGSAFGDCCSGKGWCGQSAQHCGDGCQAQFGGCGAK</sequence>
<keyword evidence="5 15" id="KW-0732">Signal</keyword>
<evidence type="ECO:0000256" key="14">
    <source>
        <dbReference type="SAM" id="MobiDB-lite"/>
    </source>
</evidence>
<evidence type="ECO:0000256" key="2">
    <source>
        <dbReference type="ARBA" id="ARBA00004613"/>
    </source>
</evidence>
<comment type="similarity">
    <text evidence="10">Belongs to the polysaccharide monooxygenase AA9 family.</text>
</comment>
<organism evidence="17 18">
    <name type="scientific">Ophiocordyceps sinensis</name>
    <dbReference type="NCBI Taxonomy" id="72228"/>
    <lineage>
        <taxon>Eukaryota</taxon>
        <taxon>Fungi</taxon>
        <taxon>Dikarya</taxon>
        <taxon>Ascomycota</taxon>
        <taxon>Pezizomycotina</taxon>
        <taxon>Sordariomycetes</taxon>
        <taxon>Hypocreomycetidae</taxon>
        <taxon>Hypocreales</taxon>
        <taxon>Ophiocordycipitaceae</taxon>
        <taxon>Ophiocordyceps</taxon>
    </lineage>
</organism>
<dbReference type="SUPFAM" id="SSF57016">
    <property type="entry name" value="Plant lectins/antimicrobial peptides"/>
    <property type="match status" value="1"/>
</dbReference>
<accession>A0A8H4V9V6</accession>
<evidence type="ECO:0000256" key="7">
    <source>
        <dbReference type="ARBA" id="ARBA00023157"/>
    </source>
</evidence>
<proteinExistence type="inferred from homology"/>
<keyword evidence="8" id="KW-0119">Carbohydrate metabolism</keyword>
<protein>
    <recommendedName>
        <fullName evidence="12">lytic cellulose monooxygenase (C4-dehydrogenating)</fullName>
        <ecNumber evidence="12">1.14.99.56</ecNumber>
    </recommendedName>
</protein>
<feature type="compositionally biased region" description="Basic and acidic residues" evidence="14">
    <location>
        <begin position="393"/>
        <end position="408"/>
    </location>
</feature>
<dbReference type="Proteomes" id="UP000557566">
    <property type="component" value="Unassembled WGS sequence"/>
</dbReference>
<dbReference type="EMBL" id="JAAVMX010000001">
    <property type="protein sequence ID" value="KAF4513244.1"/>
    <property type="molecule type" value="Genomic_DNA"/>
</dbReference>
<dbReference type="PANTHER" id="PTHR33353:SF32">
    <property type="entry name" value="ENDO-BETA-1,4-GLUCANASE D"/>
    <property type="match status" value="1"/>
</dbReference>
<evidence type="ECO:0000256" key="8">
    <source>
        <dbReference type="ARBA" id="ARBA00023277"/>
    </source>
</evidence>
<evidence type="ECO:0000256" key="3">
    <source>
        <dbReference type="ARBA" id="ARBA00022525"/>
    </source>
</evidence>
<dbReference type="Pfam" id="PF03443">
    <property type="entry name" value="AA9"/>
    <property type="match status" value="1"/>
</dbReference>
<name>A0A8H4V9V6_9HYPO</name>
<evidence type="ECO:0000256" key="13">
    <source>
        <dbReference type="PROSITE-ProRule" id="PRU00261"/>
    </source>
</evidence>
<keyword evidence="3" id="KW-0964">Secreted</keyword>
<dbReference type="CDD" id="cd21175">
    <property type="entry name" value="LPMO_AA9"/>
    <property type="match status" value="1"/>
</dbReference>
<evidence type="ECO:0000259" key="16">
    <source>
        <dbReference type="PROSITE" id="PS50941"/>
    </source>
</evidence>
<keyword evidence="4 13" id="KW-0147">Chitin-binding</keyword>
<comment type="catalytic activity">
    <reaction evidence="11">
        <text>[(1-&gt;4)-beta-D-glucosyl]n+m + reduced acceptor + O2 = 4-dehydro-beta-D-glucosyl-[(1-&gt;4)-beta-D-glucosyl]n-1 + [(1-&gt;4)-beta-D-glucosyl]m + acceptor + H2O.</text>
        <dbReference type="EC" id="1.14.99.56"/>
    </reaction>
</comment>
<dbReference type="EC" id="1.14.99.56" evidence="12"/>
<dbReference type="InterPro" id="IPR001002">
    <property type="entry name" value="Chitin-bd_1"/>
</dbReference>
<feature type="domain" description="Chitin-binding type-1" evidence="16">
    <location>
        <begin position="405"/>
        <end position="451"/>
    </location>
</feature>
<dbReference type="InterPro" id="IPR049892">
    <property type="entry name" value="AA9"/>
</dbReference>
<evidence type="ECO:0000256" key="11">
    <source>
        <dbReference type="ARBA" id="ARBA00045077"/>
    </source>
</evidence>
<gene>
    <name evidence="17" type="ORF">G6O67_000542</name>
</gene>
<evidence type="ECO:0000256" key="9">
    <source>
        <dbReference type="ARBA" id="ARBA00023326"/>
    </source>
</evidence>
<dbReference type="OrthoDB" id="5985073at2759"/>
<evidence type="ECO:0000313" key="17">
    <source>
        <dbReference type="EMBL" id="KAF4513244.1"/>
    </source>
</evidence>
<comment type="cofactor">
    <cofactor evidence="1">
        <name>Cu(2+)</name>
        <dbReference type="ChEBI" id="CHEBI:29036"/>
    </cofactor>
</comment>
<dbReference type="InterPro" id="IPR005103">
    <property type="entry name" value="AA9_LPMO"/>
</dbReference>
<dbReference type="PANTHER" id="PTHR33353">
    <property type="entry name" value="PUTATIVE (AFU_ORTHOLOGUE AFUA_1G12560)-RELATED"/>
    <property type="match status" value="1"/>
</dbReference>
<evidence type="ECO:0000256" key="10">
    <source>
        <dbReference type="ARBA" id="ARBA00044502"/>
    </source>
</evidence>
<evidence type="ECO:0000256" key="5">
    <source>
        <dbReference type="ARBA" id="ARBA00022729"/>
    </source>
</evidence>
<evidence type="ECO:0000313" key="18">
    <source>
        <dbReference type="Proteomes" id="UP000557566"/>
    </source>
</evidence>
<dbReference type="CDD" id="cd11618">
    <property type="entry name" value="ChtBD1_1"/>
    <property type="match status" value="1"/>
</dbReference>
<dbReference type="GO" id="GO:0030245">
    <property type="term" value="P:cellulose catabolic process"/>
    <property type="evidence" value="ECO:0007669"/>
    <property type="project" value="UniProtKB-KW"/>
</dbReference>
<feature type="compositionally biased region" description="Low complexity" evidence="14">
    <location>
        <begin position="366"/>
        <end position="389"/>
    </location>
</feature>
<dbReference type="InterPro" id="IPR036861">
    <property type="entry name" value="Endochitinase-like_sf"/>
</dbReference>
<evidence type="ECO:0000256" key="4">
    <source>
        <dbReference type="ARBA" id="ARBA00022669"/>
    </source>
</evidence>
<feature type="disulfide bond" evidence="13">
    <location>
        <begin position="424"/>
        <end position="438"/>
    </location>
</feature>
<dbReference type="Gene3D" id="3.30.60.10">
    <property type="entry name" value="Endochitinase-like"/>
    <property type="match status" value="1"/>
</dbReference>
<comment type="caution">
    <text evidence="17">The sequence shown here is derived from an EMBL/GenBank/DDBJ whole genome shotgun (WGS) entry which is preliminary data.</text>
</comment>
<comment type="caution">
    <text evidence="13">Lacks conserved residue(s) required for the propagation of feature annotation.</text>
</comment>
<comment type="subcellular location">
    <subcellularLocation>
        <location evidence="2">Secreted</location>
    </subcellularLocation>
</comment>
<evidence type="ECO:0000256" key="12">
    <source>
        <dbReference type="ARBA" id="ARBA00047174"/>
    </source>
</evidence>
<feature type="region of interest" description="Disordered" evidence="14">
    <location>
        <begin position="366"/>
        <end position="408"/>
    </location>
</feature>
<keyword evidence="7 13" id="KW-1015">Disulfide bond</keyword>
<dbReference type="Gene3D" id="2.70.50.70">
    <property type="match status" value="1"/>
</dbReference>
<dbReference type="GO" id="GO:0008061">
    <property type="term" value="F:chitin binding"/>
    <property type="evidence" value="ECO:0007669"/>
    <property type="project" value="UniProtKB-UniRule"/>
</dbReference>
<dbReference type="GO" id="GO:0005576">
    <property type="term" value="C:extracellular region"/>
    <property type="evidence" value="ECO:0007669"/>
    <property type="project" value="UniProtKB-SubCell"/>
</dbReference>
<reference evidence="17 18" key="1">
    <citation type="journal article" date="2020" name="Genome Biol. Evol.">
        <title>A new high-quality draft genome assembly of the Chinese cordyceps Ophiocordyceps sinensis.</title>
        <authorList>
            <person name="Shu R."/>
            <person name="Zhang J."/>
            <person name="Meng Q."/>
            <person name="Zhang H."/>
            <person name="Zhou G."/>
            <person name="Li M."/>
            <person name="Wu P."/>
            <person name="Zhao Y."/>
            <person name="Chen C."/>
            <person name="Qin Q."/>
        </authorList>
    </citation>
    <scope>NUCLEOTIDE SEQUENCE [LARGE SCALE GENOMIC DNA]</scope>
    <source>
        <strain evidence="17 18">IOZ07</strain>
    </source>
</reference>
<dbReference type="AlphaFoldDB" id="A0A8H4V9V6"/>
<feature type="signal peptide" evidence="15">
    <location>
        <begin position="1"/>
        <end position="18"/>
    </location>
</feature>
<keyword evidence="6" id="KW-0136">Cellulose degradation</keyword>
<evidence type="ECO:0000256" key="1">
    <source>
        <dbReference type="ARBA" id="ARBA00001973"/>
    </source>
</evidence>
<keyword evidence="18" id="KW-1185">Reference proteome</keyword>
<keyword evidence="9" id="KW-0624">Polysaccharide degradation</keyword>